<reference evidence="2" key="1">
    <citation type="submission" date="2016-10" db="EMBL/GenBank/DDBJ databases">
        <authorList>
            <person name="Varghese N."/>
            <person name="Submissions S."/>
        </authorList>
    </citation>
    <scope>NUCLEOTIDE SEQUENCE [LARGE SCALE GENOMIC DNA]</scope>
    <source>
        <strain evidence="2">ATCC 700689</strain>
    </source>
</reference>
<protein>
    <submittedName>
        <fullName evidence="1">Uncharacterized protein</fullName>
    </submittedName>
</protein>
<name>A0A1G7XXM4_9PSED</name>
<sequence length="161" mass="18503">MASRQINRSSFYRRHELYESMFPTNRNPALTFIETGDREIAAWEQSFKQLDDLACIPKRPDRRTVEHWVSDYTFLKSYLRFTALDPERDQVRLDGHTPSGVSRENIEKVLPVVAVVLSSLAGFAFVGGRSSSQGMSTEFKVAFIEFVDAIQINGWHQHQYG</sequence>
<evidence type="ECO:0000313" key="1">
    <source>
        <dbReference type="EMBL" id="SDG88917.1"/>
    </source>
</evidence>
<proteinExistence type="predicted"/>
<gene>
    <name evidence="1" type="ORF">SAMN05216605_103433</name>
</gene>
<dbReference type="Proteomes" id="UP000182894">
    <property type="component" value="Unassembled WGS sequence"/>
</dbReference>
<keyword evidence="2" id="KW-1185">Reference proteome</keyword>
<organism evidence="1 2">
    <name type="scientific">Pseudomonas abietaniphila</name>
    <dbReference type="NCBI Taxonomy" id="89065"/>
    <lineage>
        <taxon>Bacteria</taxon>
        <taxon>Pseudomonadati</taxon>
        <taxon>Pseudomonadota</taxon>
        <taxon>Gammaproteobacteria</taxon>
        <taxon>Pseudomonadales</taxon>
        <taxon>Pseudomonadaceae</taxon>
        <taxon>Pseudomonas</taxon>
    </lineage>
</organism>
<dbReference type="EMBL" id="FNCO01000003">
    <property type="protein sequence ID" value="SDG88917.1"/>
    <property type="molecule type" value="Genomic_DNA"/>
</dbReference>
<accession>A0A1G7XXM4</accession>
<evidence type="ECO:0000313" key="2">
    <source>
        <dbReference type="Proteomes" id="UP000182894"/>
    </source>
</evidence>
<dbReference type="AlphaFoldDB" id="A0A1G7XXM4"/>